<feature type="domain" description="ABC transmembrane type-1" evidence="9">
    <location>
        <begin position="101"/>
        <end position="315"/>
    </location>
</feature>
<evidence type="ECO:0000256" key="3">
    <source>
        <dbReference type="ARBA" id="ARBA00022475"/>
    </source>
</evidence>
<dbReference type="SUPFAM" id="SSF161098">
    <property type="entry name" value="MetI-like"/>
    <property type="match status" value="1"/>
</dbReference>
<comment type="similarity">
    <text evidence="7">Belongs to the binding-protein-dependent transport system permease family.</text>
</comment>
<dbReference type="InterPro" id="IPR051393">
    <property type="entry name" value="ABC_transporter_permease"/>
</dbReference>
<evidence type="ECO:0000256" key="5">
    <source>
        <dbReference type="ARBA" id="ARBA00022989"/>
    </source>
</evidence>
<evidence type="ECO:0000256" key="8">
    <source>
        <dbReference type="SAM" id="MobiDB-lite"/>
    </source>
</evidence>
<keyword evidence="4 7" id="KW-0812">Transmembrane</keyword>
<dbReference type="EMBL" id="JACHVP010000001">
    <property type="protein sequence ID" value="MBB2965340.1"/>
    <property type="molecule type" value="Genomic_DNA"/>
</dbReference>
<feature type="transmembrane region" description="Helical" evidence="7">
    <location>
        <begin position="197"/>
        <end position="216"/>
    </location>
</feature>
<organism evidence="10 11">
    <name type="scientific">Leifsonia aquatica</name>
    <name type="common">Corynebacterium aquaticum</name>
    <dbReference type="NCBI Taxonomy" id="144185"/>
    <lineage>
        <taxon>Bacteria</taxon>
        <taxon>Bacillati</taxon>
        <taxon>Actinomycetota</taxon>
        <taxon>Actinomycetes</taxon>
        <taxon>Micrococcales</taxon>
        <taxon>Microbacteriaceae</taxon>
        <taxon>Leifsonia</taxon>
    </lineage>
</organism>
<dbReference type="CDD" id="cd06261">
    <property type="entry name" value="TM_PBP2"/>
    <property type="match status" value="1"/>
</dbReference>
<dbReference type="Proteomes" id="UP000538196">
    <property type="component" value="Unassembled WGS sequence"/>
</dbReference>
<dbReference type="PANTHER" id="PTHR30193:SF41">
    <property type="entry name" value="DIACETYLCHITOBIOSE UPTAKE SYSTEM PERMEASE PROTEIN NGCF"/>
    <property type="match status" value="1"/>
</dbReference>
<proteinExistence type="inferred from homology"/>
<keyword evidence="2 7" id="KW-0813">Transport</keyword>
<feature type="transmembrane region" description="Helical" evidence="7">
    <location>
        <begin position="243"/>
        <end position="262"/>
    </location>
</feature>
<keyword evidence="3" id="KW-1003">Cell membrane</keyword>
<dbReference type="PROSITE" id="PS50928">
    <property type="entry name" value="ABC_TM1"/>
    <property type="match status" value="1"/>
</dbReference>
<dbReference type="Gene3D" id="1.10.3720.10">
    <property type="entry name" value="MetI-like"/>
    <property type="match status" value="1"/>
</dbReference>
<dbReference type="InterPro" id="IPR000515">
    <property type="entry name" value="MetI-like"/>
</dbReference>
<reference evidence="10 11" key="1">
    <citation type="submission" date="2020-08" db="EMBL/GenBank/DDBJ databases">
        <title>Sequencing the genomes of 1000 actinobacteria strains.</title>
        <authorList>
            <person name="Klenk H.-P."/>
        </authorList>
    </citation>
    <scope>NUCLEOTIDE SEQUENCE [LARGE SCALE GENOMIC DNA]</scope>
    <source>
        <strain evidence="10 11">DSM 20146</strain>
    </source>
</reference>
<dbReference type="AlphaFoldDB" id="A0A7W4USI3"/>
<dbReference type="GO" id="GO:0005886">
    <property type="term" value="C:plasma membrane"/>
    <property type="evidence" value="ECO:0007669"/>
    <property type="project" value="UniProtKB-SubCell"/>
</dbReference>
<evidence type="ECO:0000259" key="9">
    <source>
        <dbReference type="PROSITE" id="PS50928"/>
    </source>
</evidence>
<feature type="transmembrane region" description="Helical" evidence="7">
    <location>
        <begin position="139"/>
        <end position="159"/>
    </location>
</feature>
<keyword evidence="5 7" id="KW-1133">Transmembrane helix</keyword>
<dbReference type="Pfam" id="PF00528">
    <property type="entry name" value="BPD_transp_1"/>
    <property type="match status" value="1"/>
</dbReference>
<feature type="transmembrane region" description="Helical" evidence="7">
    <location>
        <begin position="294"/>
        <end position="316"/>
    </location>
</feature>
<evidence type="ECO:0000256" key="4">
    <source>
        <dbReference type="ARBA" id="ARBA00022692"/>
    </source>
</evidence>
<comment type="caution">
    <text evidence="10">The sequence shown here is derived from an EMBL/GenBank/DDBJ whole genome shotgun (WGS) entry which is preliminary data.</text>
</comment>
<keyword evidence="6 7" id="KW-0472">Membrane</keyword>
<feature type="compositionally biased region" description="Basic and acidic residues" evidence="8">
    <location>
        <begin position="1"/>
        <end position="10"/>
    </location>
</feature>
<feature type="transmembrane region" description="Helical" evidence="7">
    <location>
        <begin position="105"/>
        <end position="127"/>
    </location>
</feature>
<accession>A0A7W4USI3</accession>
<evidence type="ECO:0000313" key="11">
    <source>
        <dbReference type="Proteomes" id="UP000538196"/>
    </source>
</evidence>
<dbReference type="GO" id="GO:0055085">
    <property type="term" value="P:transmembrane transport"/>
    <property type="evidence" value="ECO:0007669"/>
    <property type="project" value="InterPro"/>
</dbReference>
<evidence type="ECO:0000256" key="1">
    <source>
        <dbReference type="ARBA" id="ARBA00004651"/>
    </source>
</evidence>
<keyword evidence="11" id="KW-1185">Reference proteome</keyword>
<evidence type="ECO:0000256" key="7">
    <source>
        <dbReference type="RuleBase" id="RU363032"/>
    </source>
</evidence>
<keyword evidence="10" id="KW-0762">Sugar transport</keyword>
<sequence>MARTIEERPPRQRPVAPPPAPATAARGARAGRFRRWRTRGGLSTLLLALPVILIFFYFSWLPIVRGVVMSFQRNNYVAAPDWVGIDNFTYVLHDPLLGTAILNTLYFALLAILFGFPLPLLMAVIFSTVTMRRRWLYSLLAYVPVIVPPVVAILLWKVFYDPSSGGLFNSILGMVGIPPQPWLNAVSSAMPSIVVEATWAGAGTSVLIYLAAIASVRPELYEAAELDGAGIGSRIWHITIPSIRGIVMIMLLLQIIGAAQIFTEPFLFTGGGPQNATTTILLLLYKYAFLDGDYGAATALSVMLAVVLGLLSVGYFRLTRRWAD</sequence>
<evidence type="ECO:0000256" key="2">
    <source>
        <dbReference type="ARBA" id="ARBA00022448"/>
    </source>
</evidence>
<evidence type="ECO:0000313" key="10">
    <source>
        <dbReference type="EMBL" id="MBB2965340.1"/>
    </source>
</evidence>
<dbReference type="PANTHER" id="PTHR30193">
    <property type="entry name" value="ABC TRANSPORTER PERMEASE PROTEIN"/>
    <property type="match status" value="1"/>
</dbReference>
<gene>
    <name evidence="10" type="ORF">FHX33_000072</name>
</gene>
<protein>
    <submittedName>
        <fullName evidence="10">Multiple sugar transport system permease protein</fullName>
    </submittedName>
</protein>
<evidence type="ECO:0000256" key="6">
    <source>
        <dbReference type="ARBA" id="ARBA00023136"/>
    </source>
</evidence>
<feature type="region of interest" description="Disordered" evidence="8">
    <location>
        <begin position="1"/>
        <end position="27"/>
    </location>
</feature>
<name>A0A7W4USI3_LEIAQ</name>
<comment type="subcellular location">
    <subcellularLocation>
        <location evidence="1 7">Cell membrane</location>
        <topology evidence="1 7">Multi-pass membrane protein</topology>
    </subcellularLocation>
</comment>
<dbReference type="InterPro" id="IPR035906">
    <property type="entry name" value="MetI-like_sf"/>
</dbReference>
<feature type="transmembrane region" description="Helical" evidence="7">
    <location>
        <begin position="42"/>
        <end position="63"/>
    </location>
</feature>
<dbReference type="RefSeq" id="WP_179699931.1">
    <property type="nucleotide sequence ID" value="NZ_JACHVP010000001.1"/>
</dbReference>